<evidence type="ECO:0000313" key="2">
    <source>
        <dbReference type="EMBL" id="HGK53596.1"/>
    </source>
</evidence>
<dbReference type="InterPro" id="IPR036280">
    <property type="entry name" value="Multihaem_cyt_sf"/>
</dbReference>
<feature type="transmembrane region" description="Helical" evidence="1">
    <location>
        <begin position="288"/>
        <end position="311"/>
    </location>
</feature>
<keyword evidence="1" id="KW-0812">Transmembrane</keyword>
<dbReference type="CDD" id="cd08168">
    <property type="entry name" value="Cytochrom_C3"/>
    <property type="match status" value="1"/>
</dbReference>
<dbReference type="EMBL" id="DTDP01000044">
    <property type="protein sequence ID" value="HGK53596.1"/>
    <property type="molecule type" value="Genomic_DNA"/>
</dbReference>
<name>A0A7V4E1X3_UNCW3</name>
<dbReference type="AlphaFoldDB" id="A0A7V4E1X3"/>
<reference evidence="2" key="1">
    <citation type="journal article" date="2020" name="mSystems">
        <title>Genome- and Community-Level Interaction Insights into Carbon Utilization and Element Cycling Functions of Hydrothermarchaeota in Hydrothermal Sediment.</title>
        <authorList>
            <person name="Zhou Z."/>
            <person name="Liu Y."/>
            <person name="Xu W."/>
            <person name="Pan J."/>
            <person name="Luo Z.H."/>
            <person name="Li M."/>
        </authorList>
    </citation>
    <scope>NUCLEOTIDE SEQUENCE [LARGE SCALE GENOMIC DNA]</scope>
    <source>
        <strain evidence="2">SpSt-695</strain>
    </source>
</reference>
<keyword evidence="1" id="KW-0472">Membrane</keyword>
<evidence type="ECO:0008006" key="3">
    <source>
        <dbReference type="Google" id="ProtNLM"/>
    </source>
</evidence>
<comment type="caution">
    <text evidence="2">The sequence shown here is derived from an EMBL/GenBank/DDBJ whole genome shotgun (WGS) entry which is preliminary data.</text>
</comment>
<organism evidence="2">
    <name type="scientific">candidate division WOR-3 bacterium</name>
    <dbReference type="NCBI Taxonomy" id="2052148"/>
    <lineage>
        <taxon>Bacteria</taxon>
        <taxon>Bacteria division WOR-3</taxon>
    </lineage>
</organism>
<protein>
    <recommendedName>
        <fullName evidence="3">Tetrahaem cytochrome domain-containing protein</fullName>
    </recommendedName>
</protein>
<dbReference type="SUPFAM" id="SSF48695">
    <property type="entry name" value="Multiheme cytochromes"/>
    <property type="match status" value="1"/>
</dbReference>
<gene>
    <name evidence="2" type="ORF">ENU72_01060</name>
</gene>
<dbReference type="Gene3D" id="3.90.10.10">
    <property type="entry name" value="Cytochrome C3"/>
    <property type="match status" value="1"/>
</dbReference>
<dbReference type="Gene3D" id="1.10.780.10">
    <property type="entry name" value="Hydroxylamine Oxidoreductase, Chain A, domain 1"/>
    <property type="match status" value="1"/>
</dbReference>
<accession>A0A7V4E1X3</accession>
<proteinExistence type="predicted"/>
<sequence>MLKKMNLNVLIAIKKLRWITKFVKIATINLFIFNLNLYGDCLKCHSNLIKDSLSISPHLLLNCNDCHSEFEKVPHPLKIEKSSCSSCHPEVVMNFEKSVHFNKLKCFECHGKHKTISFKVYGGKILVQEKCSSCHQKEGEEYKESIHFSGIKKGIKDAPTCIDCHYEHKILSPLSPESPVSPKKIPETCAKCHENTRITSLYGIPPRRFSTYKKSYHGIFLYKGELHTANCISCHEYHKILPSSNPESSIHPSNLTITCGKCHKDKEWKLKDVKIHVEAKKEVSFGVYVVRVFYICFISFLGFMFLLHIILDLRRRRK</sequence>
<keyword evidence="1" id="KW-1133">Transmembrane helix</keyword>
<evidence type="ECO:0000256" key="1">
    <source>
        <dbReference type="SAM" id="Phobius"/>
    </source>
</evidence>